<organism evidence="2 3">
    <name type="scientific">Pseudo-nitzschia multistriata</name>
    <dbReference type="NCBI Taxonomy" id="183589"/>
    <lineage>
        <taxon>Eukaryota</taxon>
        <taxon>Sar</taxon>
        <taxon>Stramenopiles</taxon>
        <taxon>Ochrophyta</taxon>
        <taxon>Bacillariophyta</taxon>
        <taxon>Bacillariophyceae</taxon>
        <taxon>Bacillariophycidae</taxon>
        <taxon>Bacillariales</taxon>
        <taxon>Bacillariaceae</taxon>
        <taxon>Pseudo-nitzschia</taxon>
    </lineage>
</organism>
<gene>
    <name evidence="2" type="ORF">PSNMU_V1.4_AUG-EV-PASAV3_0113260</name>
</gene>
<reference evidence="2 3" key="1">
    <citation type="submission" date="2019-01" db="EMBL/GenBank/DDBJ databases">
        <authorList>
            <person name="Ferrante I. M."/>
        </authorList>
    </citation>
    <scope>NUCLEOTIDE SEQUENCE [LARGE SCALE GENOMIC DNA]</scope>
    <source>
        <strain evidence="2 3">B856</strain>
    </source>
</reference>
<accession>A0A448ZQA9</accession>
<evidence type="ECO:0000313" key="3">
    <source>
        <dbReference type="Proteomes" id="UP000291116"/>
    </source>
</evidence>
<feature type="compositionally biased region" description="Low complexity" evidence="1">
    <location>
        <begin position="78"/>
        <end position="96"/>
    </location>
</feature>
<dbReference type="Proteomes" id="UP000291116">
    <property type="component" value="Unassembled WGS sequence"/>
</dbReference>
<protein>
    <submittedName>
        <fullName evidence="2">Uncharacterized protein</fullName>
    </submittedName>
</protein>
<feature type="region of interest" description="Disordered" evidence="1">
    <location>
        <begin position="47"/>
        <end position="96"/>
    </location>
</feature>
<sequence>MYDGPTTQTPPTTHHYGYNCCGDFSQPGMDTPATVDPSPLNLLSSAASALSAQSTPVPPRPSANHRWDDRSPSPPIHTTSPFSNGSSSPSSTRCPRTRNNTAILAVFPKLPSSSVAPSFSMQPGMEIRVSHLPNIHLQPRSKSYTEMKPAASSKKRDYKYRMRYSSLSMTRAAAHRYIADLERASNYGLRAVGNSSSGYMNCTIYPEAEYGAYNAHAYTIPSPVPIRATKGNISPTLYPYNSTFEPHYQTYVQYG</sequence>
<dbReference type="EMBL" id="CAACVS010000631">
    <property type="protein sequence ID" value="VEU44242.1"/>
    <property type="molecule type" value="Genomic_DNA"/>
</dbReference>
<name>A0A448ZQA9_9STRA</name>
<evidence type="ECO:0000256" key="1">
    <source>
        <dbReference type="SAM" id="MobiDB-lite"/>
    </source>
</evidence>
<dbReference type="AlphaFoldDB" id="A0A448ZQA9"/>
<keyword evidence="3" id="KW-1185">Reference proteome</keyword>
<proteinExistence type="predicted"/>
<evidence type="ECO:0000313" key="2">
    <source>
        <dbReference type="EMBL" id="VEU44242.1"/>
    </source>
</evidence>